<keyword evidence="10" id="KW-1015">Disulfide bond</keyword>
<dbReference type="InterPro" id="IPR003782">
    <property type="entry name" value="SCO1/SenC"/>
</dbReference>
<feature type="binding site" evidence="9">
    <location>
        <position position="150"/>
    </location>
    <ligand>
        <name>Cu cation</name>
        <dbReference type="ChEBI" id="CHEBI:23378"/>
    </ligand>
</feature>
<dbReference type="GO" id="GO:0005507">
    <property type="term" value="F:copper ion binding"/>
    <property type="evidence" value="ECO:0007669"/>
    <property type="project" value="InterPro"/>
</dbReference>
<feature type="transmembrane region" description="Helical" evidence="12">
    <location>
        <begin position="70"/>
        <end position="92"/>
    </location>
</feature>
<reference evidence="14" key="1">
    <citation type="submission" date="2025-08" db="UniProtKB">
        <authorList>
            <consortium name="RefSeq"/>
        </authorList>
    </citation>
    <scope>IDENTIFICATION</scope>
    <source>
        <tissue evidence="14">Total insect</tissue>
    </source>
</reference>
<dbReference type="GO" id="GO:0016531">
    <property type="term" value="F:copper chaperone activity"/>
    <property type="evidence" value="ECO:0007669"/>
    <property type="project" value="InterPro"/>
</dbReference>
<dbReference type="PANTHER" id="PTHR12151:SF5">
    <property type="entry name" value="AT19154P"/>
    <property type="match status" value="1"/>
</dbReference>
<gene>
    <name evidence="14" type="primary">LOC117653716</name>
</gene>
<dbReference type="GeneID" id="117653716"/>
<dbReference type="GO" id="GO:0033617">
    <property type="term" value="P:mitochondrial respiratory chain complex IV assembly"/>
    <property type="evidence" value="ECO:0007669"/>
    <property type="project" value="TreeGrafter"/>
</dbReference>
<keyword evidence="5 8" id="KW-0186">Copper</keyword>
<dbReference type="GO" id="GO:0005743">
    <property type="term" value="C:mitochondrial inner membrane"/>
    <property type="evidence" value="ECO:0007669"/>
    <property type="project" value="UniProtKB-SubCell"/>
</dbReference>
<feature type="compositionally biased region" description="Basic and acidic residues" evidence="11">
    <location>
        <begin position="48"/>
        <end position="58"/>
    </location>
</feature>
<evidence type="ECO:0000256" key="8">
    <source>
        <dbReference type="PIRNR" id="PIRNR037736"/>
    </source>
</evidence>
<evidence type="ECO:0000256" key="3">
    <source>
        <dbReference type="ARBA" id="ARBA00022723"/>
    </source>
</evidence>
<dbReference type="AlphaFoldDB" id="A0A6P9AJ28"/>
<evidence type="ECO:0000256" key="1">
    <source>
        <dbReference type="ARBA" id="ARBA00004273"/>
    </source>
</evidence>
<dbReference type="InterPro" id="IPR036249">
    <property type="entry name" value="Thioredoxin-like_sf"/>
</dbReference>
<keyword evidence="8" id="KW-0143">Chaperone</keyword>
<comment type="subunit">
    <text evidence="8">Homodimer.</text>
</comment>
<dbReference type="InParanoid" id="A0A6P9AJ28"/>
<evidence type="ECO:0000256" key="9">
    <source>
        <dbReference type="PIRSR" id="PIRSR037736-1"/>
    </source>
</evidence>
<evidence type="ECO:0000256" key="7">
    <source>
        <dbReference type="ARBA" id="ARBA00023136"/>
    </source>
</evidence>
<keyword evidence="12" id="KW-1133">Transmembrane helix</keyword>
<feature type="region of interest" description="Disordered" evidence="11">
    <location>
        <begin position="40"/>
        <end position="67"/>
    </location>
</feature>
<evidence type="ECO:0000256" key="10">
    <source>
        <dbReference type="PIRSR" id="PIRSR603782-2"/>
    </source>
</evidence>
<dbReference type="FunFam" id="3.40.30.10:FF:000013">
    <property type="entry name" value="Blast:Protein SCO1 homolog, mitochondrial"/>
    <property type="match status" value="1"/>
</dbReference>
<keyword evidence="6 8" id="KW-0496">Mitochondrion</keyword>
<dbReference type="CTD" id="33711"/>
<dbReference type="Gene3D" id="3.40.30.10">
    <property type="entry name" value="Glutaredoxin"/>
    <property type="match status" value="1"/>
</dbReference>
<evidence type="ECO:0000256" key="4">
    <source>
        <dbReference type="ARBA" id="ARBA00022792"/>
    </source>
</evidence>
<feature type="binding site" evidence="9">
    <location>
        <position position="236"/>
    </location>
    <ligand>
        <name>Cu cation</name>
        <dbReference type="ChEBI" id="CHEBI:23378"/>
    </ligand>
</feature>
<dbReference type="Pfam" id="PF02630">
    <property type="entry name" value="SCO1-SenC"/>
    <property type="match status" value="1"/>
</dbReference>
<evidence type="ECO:0000256" key="2">
    <source>
        <dbReference type="ARBA" id="ARBA00010996"/>
    </source>
</evidence>
<dbReference type="OrthoDB" id="270009at2759"/>
<dbReference type="KEGG" id="tpal:117653716"/>
<keyword evidence="3 8" id="KW-0479">Metal-binding</keyword>
<comment type="function">
    <text evidence="8">Copper metallochaperone essential for the synthesis and maturation of cytochrome c oxidase subunit II (MT-CO2/COX2) by facilitating the incorporation of copper into the Cu(A) site of MT-CO2/COX2.</text>
</comment>
<keyword evidence="12" id="KW-0812">Transmembrane</keyword>
<dbReference type="FunCoup" id="A0A6P9AJ28">
    <property type="interactions" value="1512"/>
</dbReference>
<accession>A0A6P9AJ28</accession>
<comment type="subcellular location">
    <subcellularLocation>
        <location evidence="1 8">Mitochondrion inner membrane</location>
    </subcellularLocation>
</comment>
<evidence type="ECO:0000313" key="14">
    <source>
        <dbReference type="RefSeq" id="XP_034255456.1"/>
    </source>
</evidence>
<evidence type="ECO:0000313" key="13">
    <source>
        <dbReference type="Proteomes" id="UP000515158"/>
    </source>
</evidence>
<evidence type="ECO:0000256" key="12">
    <source>
        <dbReference type="SAM" id="Phobius"/>
    </source>
</evidence>
<dbReference type="PIRSF" id="PIRSF037736">
    <property type="entry name" value="SCO1"/>
    <property type="match status" value="1"/>
</dbReference>
<sequence>MALSLLRKSPLLLLRYAPQTRLVAPTPRCLTLSRLLSTEPPKISEPNKTGEKPLDLPKKKPSMGQNKTPMTWKTLGATVIVFSVLLQALWYLKKVRKEETDKKKVMSIGKAAIGGGFELIDSARKTVSDKDFLGKWMLIYFGFTHCPDICPEELEKMAVVIENIDKAENADPMQPLFISVDPERDTPEIIAKYTADFSPKLKGLTGTVDQVKDICKKYRIYYSAGPKEDGDYIVDHTIIMYLINPSGEFTQYYGRNKTAADITRDIVVQMGLYNGKHK</sequence>
<dbReference type="RefSeq" id="XP_034255456.1">
    <property type="nucleotide sequence ID" value="XM_034399565.1"/>
</dbReference>
<dbReference type="Proteomes" id="UP000515158">
    <property type="component" value="Unplaced"/>
</dbReference>
<protein>
    <submittedName>
        <fullName evidence="14">Protein SCO1 homolog, mitochondrial</fullName>
    </submittedName>
</protein>
<organism evidence="14">
    <name type="scientific">Thrips palmi</name>
    <name type="common">Melon thrips</name>
    <dbReference type="NCBI Taxonomy" id="161013"/>
    <lineage>
        <taxon>Eukaryota</taxon>
        <taxon>Metazoa</taxon>
        <taxon>Ecdysozoa</taxon>
        <taxon>Arthropoda</taxon>
        <taxon>Hexapoda</taxon>
        <taxon>Insecta</taxon>
        <taxon>Pterygota</taxon>
        <taxon>Neoptera</taxon>
        <taxon>Paraneoptera</taxon>
        <taxon>Thysanoptera</taxon>
        <taxon>Terebrantia</taxon>
        <taxon>Thripoidea</taxon>
        <taxon>Thripidae</taxon>
        <taxon>Thrips</taxon>
    </lineage>
</organism>
<dbReference type="SUPFAM" id="SSF52833">
    <property type="entry name" value="Thioredoxin-like"/>
    <property type="match status" value="1"/>
</dbReference>
<evidence type="ECO:0000256" key="6">
    <source>
        <dbReference type="ARBA" id="ARBA00023128"/>
    </source>
</evidence>
<proteinExistence type="inferred from homology"/>
<name>A0A6P9AJ28_THRPL</name>
<dbReference type="InterPro" id="IPR017276">
    <property type="entry name" value="Synth_of_cyt-c-oxidase_Sco1/2"/>
</dbReference>
<dbReference type="GO" id="GO:0006878">
    <property type="term" value="P:intracellular copper ion homeostasis"/>
    <property type="evidence" value="ECO:0007669"/>
    <property type="project" value="UniProtKB-UniRule"/>
</dbReference>
<evidence type="ECO:0000256" key="5">
    <source>
        <dbReference type="ARBA" id="ARBA00023008"/>
    </source>
</evidence>
<keyword evidence="4 8" id="KW-0999">Mitochondrion inner membrane</keyword>
<feature type="binding site" evidence="9">
    <location>
        <position position="146"/>
    </location>
    <ligand>
        <name>Cu cation</name>
        <dbReference type="ChEBI" id="CHEBI:23378"/>
    </ligand>
</feature>
<comment type="similarity">
    <text evidence="2 8">Belongs to the SCO1/2 family.</text>
</comment>
<dbReference type="PANTHER" id="PTHR12151">
    <property type="entry name" value="ELECTRON TRANSPORT PROTIN SCO1/SENC FAMILY MEMBER"/>
    <property type="match status" value="1"/>
</dbReference>
<feature type="disulfide bond" description="Redox-active" evidence="10">
    <location>
        <begin position="146"/>
        <end position="150"/>
    </location>
</feature>
<keyword evidence="7 12" id="KW-0472">Membrane</keyword>
<dbReference type="CDD" id="cd02968">
    <property type="entry name" value="SCO"/>
    <property type="match status" value="1"/>
</dbReference>
<evidence type="ECO:0000256" key="11">
    <source>
        <dbReference type="SAM" id="MobiDB-lite"/>
    </source>
</evidence>
<keyword evidence="13" id="KW-1185">Reference proteome</keyword>